<accession>F4W523</accession>
<feature type="chain" id="PRO_5003318327" description="Transmembrane protein" evidence="1">
    <location>
        <begin position="28"/>
        <end position="75"/>
    </location>
</feature>
<dbReference type="Proteomes" id="UP000007755">
    <property type="component" value="Unassembled WGS sequence"/>
</dbReference>
<proteinExistence type="predicted"/>
<gene>
    <name evidence="2" type="ORF">G5I_00512</name>
</gene>
<evidence type="ECO:0008006" key="4">
    <source>
        <dbReference type="Google" id="ProtNLM"/>
    </source>
</evidence>
<keyword evidence="3" id="KW-1185">Reference proteome</keyword>
<dbReference type="EMBL" id="GL887596">
    <property type="protein sequence ID" value="EGI70719.1"/>
    <property type="molecule type" value="Genomic_DNA"/>
</dbReference>
<reference evidence="2" key="1">
    <citation type="submission" date="2011-02" db="EMBL/GenBank/DDBJ databases">
        <title>The genome of the leaf-cutting ant Acromyrmex echinatior suggests key adaptations to social evolution and fungus farming.</title>
        <authorList>
            <person name="Nygaard S."/>
            <person name="Zhang G."/>
        </authorList>
    </citation>
    <scope>NUCLEOTIDE SEQUENCE</scope>
</reference>
<keyword evidence="1" id="KW-0732">Signal</keyword>
<feature type="signal peptide" evidence="1">
    <location>
        <begin position="1"/>
        <end position="27"/>
    </location>
</feature>
<protein>
    <recommendedName>
        <fullName evidence="4">Transmembrane protein</fullName>
    </recommendedName>
</protein>
<dbReference type="InParanoid" id="F4W523"/>
<evidence type="ECO:0000256" key="1">
    <source>
        <dbReference type="SAM" id="SignalP"/>
    </source>
</evidence>
<organism evidence="3">
    <name type="scientific">Acromyrmex echinatior</name>
    <name type="common">Panamanian leafcutter ant</name>
    <name type="synonym">Acromyrmex octospinosus echinatior</name>
    <dbReference type="NCBI Taxonomy" id="103372"/>
    <lineage>
        <taxon>Eukaryota</taxon>
        <taxon>Metazoa</taxon>
        <taxon>Ecdysozoa</taxon>
        <taxon>Arthropoda</taxon>
        <taxon>Hexapoda</taxon>
        <taxon>Insecta</taxon>
        <taxon>Pterygota</taxon>
        <taxon>Neoptera</taxon>
        <taxon>Endopterygota</taxon>
        <taxon>Hymenoptera</taxon>
        <taxon>Apocrita</taxon>
        <taxon>Aculeata</taxon>
        <taxon>Formicoidea</taxon>
        <taxon>Formicidae</taxon>
        <taxon>Myrmicinae</taxon>
        <taxon>Acromyrmex</taxon>
    </lineage>
</organism>
<evidence type="ECO:0000313" key="3">
    <source>
        <dbReference type="Proteomes" id="UP000007755"/>
    </source>
</evidence>
<evidence type="ECO:0000313" key="2">
    <source>
        <dbReference type="EMBL" id="EGI70719.1"/>
    </source>
</evidence>
<sequence length="75" mass="8337">METMVFKVFVVLAMVSIVCLNVLEISAAPTNPPPKCFSVKDFRILPPAAIYGLSKNQIGKHMDSYRVVRSHKTNS</sequence>
<dbReference type="AlphaFoldDB" id="F4W523"/>
<name>F4W523_ACREC</name>